<dbReference type="GO" id="GO:0005615">
    <property type="term" value="C:extracellular space"/>
    <property type="evidence" value="ECO:0007669"/>
    <property type="project" value="InterPro"/>
</dbReference>
<evidence type="ECO:0000256" key="2">
    <source>
        <dbReference type="ARBA" id="ARBA00004613"/>
    </source>
</evidence>
<keyword evidence="7" id="KW-1185">Reference proteome</keyword>
<dbReference type="InterPro" id="IPR013858">
    <property type="entry name" value="Peptidase_M10B_C"/>
</dbReference>
<dbReference type="InterPro" id="IPR011049">
    <property type="entry name" value="Serralysin-like_metalloprot_C"/>
</dbReference>
<dbReference type="RefSeq" id="WP_020043184.1">
    <property type="nucleotide sequence ID" value="NZ_KE557278.1"/>
</dbReference>
<dbReference type="InterPro" id="IPR001343">
    <property type="entry name" value="Hemolysn_Ca-bd"/>
</dbReference>
<name>S9RNV5_9RHOB</name>
<dbReference type="PANTHER" id="PTHR38340:SF1">
    <property type="entry name" value="S-LAYER PROTEIN"/>
    <property type="match status" value="1"/>
</dbReference>
<evidence type="ECO:0000313" key="6">
    <source>
        <dbReference type="EMBL" id="EPX79770.1"/>
    </source>
</evidence>
<comment type="subcellular location">
    <subcellularLocation>
        <location evidence="2">Secreted</location>
    </subcellularLocation>
</comment>
<sequence length="485" mass="50317">MAHLGNSFTSYETFLNRSDIDAVYTVDLAALNSSGTTGDALIAVNTEEDGSRYINVLVVADGLVANQAHPMHIHGTFDSEGNPTDAQTPDLFSDADGDGVVEVLEGVPNYGDVLLPLAMDGDTPMSDEAGQLVYINNFDLDDASNFFSPVTGGDYSAADIMPLELREIVIHGMDVPAGLGAGTGGEVDGTQDGYVPILPAAAGEIEMISTTQALDIIEDLRDAASANVQLGAMDDMYSAGPGDDTVMGGEGNDHLMGGADNDELSGEAGMDTLEGGGGADMLMGGEGIDWASYAGAESRVRIDMTGAVQGIGDGLGDTLTGIENVEGSRWADALWGDTADNMLTGGLRSDRVYGRDGDDTLDGGTGNDAIYGNGGADLMMGGTGMDRFIFFGESDSTPEAADRIDDFAANERIEISRIDADVNMAGNQTLSWIDDAAFSGTAGELRASMMDGDTVLQADTDGDGMADFEVMLTGNIDLGPDNFLL</sequence>
<dbReference type="Proteomes" id="UP000015347">
    <property type="component" value="Unassembled WGS sequence"/>
</dbReference>
<dbReference type="STRING" id="1123237.Salmuc_05128"/>
<dbReference type="AlphaFoldDB" id="S9RNV5"/>
<protein>
    <submittedName>
        <fullName evidence="6">Hemolysin-type calcium-binding protein region</fullName>
    </submittedName>
</protein>
<keyword evidence="4" id="KW-0677">Repeat</keyword>
<evidence type="ECO:0000313" key="7">
    <source>
        <dbReference type="Proteomes" id="UP000015347"/>
    </source>
</evidence>
<evidence type="ECO:0000256" key="1">
    <source>
        <dbReference type="ARBA" id="ARBA00001913"/>
    </source>
</evidence>
<dbReference type="GO" id="GO:0005509">
    <property type="term" value="F:calcium ion binding"/>
    <property type="evidence" value="ECO:0007669"/>
    <property type="project" value="InterPro"/>
</dbReference>
<dbReference type="HOGENOM" id="CLU_637437_0_0_5"/>
<gene>
    <name evidence="6" type="ORF">Salmuc_05128</name>
</gene>
<dbReference type="Gene3D" id="2.150.10.10">
    <property type="entry name" value="Serralysin-like metalloprotease, C-terminal"/>
    <property type="match status" value="1"/>
</dbReference>
<dbReference type="eggNOG" id="COG2931">
    <property type="taxonomic scope" value="Bacteria"/>
</dbReference>
<reference evidence="7" key="1">
    <citation type="journal article" date="2014" name="Stand. Genomic Sci.">
        <title>Genome sequence of the exopolysaccharide-producing Salipiger mucosus type strain (DSM 16094(T)), a moderately halophilic member of the Roseobacter clade.</title>
        <authorList>
            <person name="Riedel T."/>
            <person name="Spring S."/>
            <person name="Fiebig A."/>
            <person name="Petersen J."/>
            <person name="Kyrpides N.C."/>
            <person name="Goker M."/>
            <person name="Klenk H.P."/>
        </authorList>
    </citation>
    <scope>NUCLEOTIDE SEQUENCE [LARGE SCALE GENOMIC DNA]</scope>
    <source>
        <strain evidence="7">DSM 16094</strain>
    </source>
</reference>
<dbReference type="EMBL" id="APVH01000034">
    <property type="protein sequence ID" value="EPX79770.1"/>
    <property type="molecule type" value="Genomic_DNA"/>
</dbReference>
<evidence type="ECO:0000256" key="3">
    <source>
        <dbReference type="ARBA" id="ARBA00022525"/>
    </source>
</evidence>
<organism evidence="6 7">
    <name type="scientific">Salipiger mucosus DSM 16094</name>
    <dbReference type="NCBI Taxonomy" id="1123237"/>
    <lineage>
        <taxon>Bacteria</taxon>
        <taxon>Pseudomonadati</taxon>
        <taxon>Pseudomonadota</taxon>
        <taxon>Alphaproteobacteria</taxon>
        <taxon>Rhodobacterales</taxon>
        <taxon>Roseobacteraceae</taxon>
        <taxon>Salipiger</taxon>
    </lineage>
</organism>
<comment type="cofactor">
    <cofactor evidence="1">
        <name>Ca(2+)</name>
        <dbReference type="ChEBI" id="CHEBI:29108"/>
    </cofactor>
</comment>
<accession>S9RNV5</accession>
<dbReference type="InterPro" id="IPR050557">
    <property type="entry name" value="RTX_toxin/Mannuronan_C5-epim"/>
</dbReference>
<proteinExistence type="predicted"/>
<evidence type="ECO:0000259" key="5">
    <source>
        <dbReference type="Pfam" id="PF08548"/>
    </source>
</evidence>
<comment type="caution">
    <text evidence="6">The sequence shown here is derived from an EMBL/GenBank/DDBJ whole genome shotgun (WGS) entry which is preliminary data.</text>
</comment>
<dbReference type="PANTHER" id="PTHR38340">
    <property type="entry name" value="S-LAYER PROTEIN"/>
    <property type="match status" value="1"/>
</dbReference>
<dbReference type="PRINTS" id="PR00313">
    <property type="entry name" value="CABNDNGRPT"/>
</dbReference>
<dbReference type="SUPFAM" id="SSF51120">
    <property type="entry name" value="beta-Roll"/>
    <property type="match status" value="2"/>
</dbReference>
<feature type="domain" description="Peptidase M10 serralysin C-terminal" evidence="5">
    <location>
        <begin position="363"/>
        <end position="476"/>
    </location>
</feature>
<dbReference type="OrthoDB" id="7433198at2"/>
<dbReference type="Pfam" id="PF00353">
    <property type="entry name" value="HemolysinCabind"/>
    <property type="match status" value="1"/>
</dbReference>
<dbReference type="InterPro" id="IPR018511">
    <property type="entry name" value="Hemolysin-typ_Ca-bd_CS"/>
</dbReference>
<evidence type="ECO:0000256" key="4">
    <source>
        <dbReference type="ARBA" id="ARBA00022737"/>
    </source>
</evidence>
<dbReference type="eggNOG" id="COG3210">
    <property type="taxonomic scope" value="Bacteria"/>
</dbReference>
<dbReference type="Pfam" id="PF08548">
    <property type="entry name" value="Peptidase_M10_C"/>
    <property type="match status" value="1"/>
</dbReference>
<dbReference type="PROSITE" id="PS00330">
    <property type="entry name" value="HEMOLYSIN_CALCIUM"/>
    <property type="match status" value="2"/>
</dbReference>
<keyword evidence="3" id="KW-0964">Secreted</keyword>